<evidence type="ECO:0000256" key="3">
    <source>
        <dbReference type="ARBA" id="ARBA00022691"/>
    </source>
</evidence>
<reference evidence="7" key="1">
    <citation type="journal article" date="2019" name="Int. J. Syst. Evol. Microbiol.">
        <title>The Global Catalogue of Microorganisms (GCM) 10K type strain sequencing project: providing services to taxonomists for standard genome sequencing and annotation.</title>
        <authorList>
            <consortium name="The Broad Institute Genomics Platform"/>
            <consortium name="The Broad Institute Genome Sequencing Center for Infectious Disease"/>
            <person name="Wu L."/>
            <person name="Ma J."/>
        </authorList>
    </citation>
    <scope>NUCLEOTIDE SEQUENCE [LARGE SCALE GENOMIC DNA]</scope>
    <source>
        <strain evidence="7">KCTC 42739</strain>
    </source>
</reference>
<keyword evidence="2" id="KW-0808">Transferase</keyword>
<dbReference type="PANTHER" id="PTHR43712">
    <property type="entry name" value="PUTATIVE (AFU_ORTHOLOGUE AFUA_4G14580)-RELATED"/>
    <property type="match status" value="1"/>
</dbReference>
<dbReference type="PANTHER" id="PTHR43712:SF2">
    <property type="entry name" value="O-METHYLTRANSFERASE CICE"/>
    <property type="match status" value="1"/>
</dbReference>
<keyword evidence="7" id="KW-1185">Reference proteome</keyword>
<accession>A0ABV7SW68</accession>
<dbReference type="CDD" id="cd02440">
    <property type="entry name" value="AdoMet_MTases"/>
    <property type="match status" value="1"/>
</dbReference>
<dbReference type="Pfam" id="PF00891">
    <property type="entry name" value="Methyltransf_2"/>
    <property type="match status" value="1"/>
</dbReference>
<feature type="domain" description="O-methyltransferase dimerisation" evidence="5">
    <location>
        <begin position="51"/>
        <end position="110"/>
    </location>
</feature>
<dbReference type="Proteomes" id="UP001595713">
    <property type="component" value="Unassembled WGS sequence"/>
</dbReference>
<evidence type="ECO:0000256" key="1">
    <source>
        <dbReference type="ARBA" id="ARBA00022603"/>
    </source>
</evidence>
<dbReference type="InterPro" id="IPR036388">
    <property type="entry name" value="WH-like_DNA-bd_sf"/>
</dbReference>
<dbReference type="InterPro" id="IPR029063">
    <property type="entry name" value="SAM-dependent_MTases_sf"/>
</dbReference>
<dbReference type="Gene3D" id="1.10.287.1350">
    <property type="match status" value="1"/>
</dbReference>
<dbReference type="Gene3D" id="3.40.50.150">
    <property type="entry name" value="Vaccinia Virus protein VP39"/>
    <property type="match status" value="1"/>
</dbReference>
<dbReference type="InterPro" id="IPR036390">
    <property type="entry name" value="WH_DNA-bd_sf"/>
</dbReference>
<dbReference type="InterPro" id="IPR012967">
    <property type="entry name" value="COMT_dimerisation"/>
</dbReference>
<protein>
    <submittedName>
        <fullName evidence="6">Methyltransferase</fullName>
    </submittedName>
</protein>
<dbReference type="GO" id="GO:0008168">
    <property type="term" value="F:methyltransferase activity"/>
    <property type="evidence" value="ECO:0007669"/>
    <property type="project" value="UniProtKB-KW"/>
</dbReference>
<gene>
    <name evidence="6" type="ORF">ACFONA_10140</name>
</gene>
<dbReference type="RefSeq" id="WP_261294902.1">
    <property type="nucleotide sequence ID" value="NZ_JANQBK010000011.1"/>
</dbReference>
<evidence type="ECO:0000256" key="2">
    <source>
        <dbReference type="ARBA" id="ARBA00022679"/>
    </source>
</evidence>
<feature type="domain" description="O-methyltransferase C-terminal" evidence="4">
    <location>
        <begin position="172"/>
        <end position="353"/>
    </location>
</feature>
<dbReference type="GO" id="GO:0032259">
    <property type="term" value="P:methylation"/>
    <property type="evidence" value="ECO:0007669"/>
    <property type="project" value="UniProtKB-KW"/>
</dbReference>
<keyword evidence="1 6" id="KW-0489">Methyltransferase</keyword>
<dbReference type="SUPFAM" id="SSF46785">
    <property type="entry name" value="Winged helix' DNA-binding domain"/>
    <property type="match status" value="1"/>
</dbReference>
<keyword evidence="3" id="KW-0949">S-adenosyl-L-methionine</keyword>
<sequence length="375" mass="40128">MKSTGYQNYGWRGRWLGWRNTMLGSPRFQRFAQSIPLLRPIARRRARALFDLVAGFTYSQILAACIETGLLDLLAEGPRDSASVALRLDLPIAGAERLLRGAAALGLVERLRGGWALGSDGAALRGNRGIGEMIAHHHLLYADLADPVALLRRGGGGGALSRHWHYAEAAGQGDSADVAGYSRLMAASQPLVAAQALDAYPLHRHRRLLDVGGGEGAFLSAVAARHDRLRLGLFDLPAVAARATQAFESAGLGGRTDVFGGDFLRDPLPTGYDIISLIRVLHDHDDAPAFALLRQIHAALPPGGTVLIAEPMARTPGAEPAGDAYFGFYLLAMGSGRPRSAGEIRAMLRAAGFVASRVRRTAMPLTTRVIVARRQ</sequence>
<proteinExistence type="predicted"/>
<dbReference type="SUPFAM" id="SSF53335">
    <property type="entry name" value="S-adenosyl-L-methionine-dependent methyltransferases"/>
    <property type="match status" value="1"/>
</dbReference>
<dbReference type="Gene3D" id="1.10.10.10">
    <property type="entry name" value="Winged helix-like DNA-binding domain superfamily/Winged helix DNA-binding domain"/>
    <property type="match status" value="1"/>
</dbReference>
<name>A0ABV7SW68_9SPHN</name>
<organism evidence="6 7">
    <name type="scientific">Sphingomonas hylomeconis</name>
    <dbReference type="NCBI Taxonomy" id="1395958"/>
    <lineage>
        <taxon>Bacteria</taxon>
        <taxon>Pseudomonadati</taxon>
        <taxon>Pseudomonadota</taxon>
        <taxon>Alphaproteobacteria</taxon>
        <taxon>Sphingomonadales</taxon>
        <taxon>Sphingomonadaceae</taxon>
        <taxon>Sphingomonas</taxon>
    </lineage>
</organism>
<evidence type="ECO:0000259" key="5">
    <source>
        <dbReference type="Pfam" id="PF08100"/>
    </source>
</evidence>
<dbReference type="PROSITE" id="PS51683">
    <property type="entry name" value="SAM_OMT_II"/>
    <property type="match status" value="1"/>
</dbReference>
<evidence type="ECO:0000259" key="4">
    <source>
        <dbReference type="Pfam" id="PF00891"/>
    </source>
</evidence>
<comment type="caution">
    <text evidence="6">The sequence shown here is derived from an EMBL/GenBank/DDBJ whole genome shotgun (WGS) entry which is preliminary data.</text>
</comment>
<dbReference type="Pfam" id="PF08100">
    <property type="entry name" value="Dimerisation"/>
    <property type="match status" value="1"/>
</dbReference>
<evidence type="ECO:0000313" key="6">
    <source>
        <dbReference type="EMBL" id="MFC3580522.1"/>
    </source>
</evidence>
<dbReference type="InterPro" id="IPR016461">
    <property type="entry name" value="COMT-like"/>
</dbReference>
<dbReference type="InterPro" id="IPR001077">
    <property type="entry name" value="COMT_C"/>
</dbReference>
<dbReference type="EMBL" id="JBHRXP010000004">
    <property type="protein sequence ID" value="MFC3580522.1"/>
    <property type="molecule type" value="Genomic_DNA"/>
</dbReference>
<evidence type="ECO:0000313" key="7">
    <source>
        <dbReference type="Proteomes" id="UP001595713"/>
    </source>
</evidence>